<dbReference type="OrthoDB" id="2164794at2"/>
<dbReference type="RefSeq" id="WP_052000503.1">
    <property type="nucleotide sequence ID" value="NZ_BAVS01000013.1"/>
</dbReference>
<protein>
    <recommendedName>
        <fullName evidence="1">NERD domain-containing protein</fullName>
    </recommendedName>
</protein>
<dbReference type="PROSITE" id="PS50965">
    <property type="entry name" value="NERD"/>
    <property type="match status" value="1"/>
</dbReference>
<name>W4VL10_9BACI</name>
<dbReference type="AlphaFoldDB" id="W4VL10"/>
<dbReference type="InterPro" id="IPR011528">
    <property type="entry name" value="NERD"/>
</dbReference>
<dbReference type="eggNOG" id="ENOG502Z8AV">
    <property type="taxonomic scope" value="Bacteria"/>
</dbReference>
<dbReference type="Pfam" id="PF08378">
    <property type="entry name" value="NERD"/>
    <property type="match status" value="1"/>
</dbReference>
<reference evidence="2 3" key="1">
    <citation type="journal article" date="2014" name="Genome Announc.">
        <title>Draft Genome Sequence of the Boron-Tolerant and Moderately Halotolerant Bacterium Gracilibacillus boraciitolerans JCM 21714T.</title>
        <authorList>
            <person name="Ahmed I."/>
            <person name="Oshima K."/>
            <person name="Suda W."/>
            <person name="Kitamura K."/>
            <person name="Iida T."/>
            <person name="Ohmori Y."/>
            <person name="Fujiwara T."/>
            <person name="Hattori M."/>
            <person name="Ohkuma M."/>
        </authorList>
    </citation>
    <scope>NUCLEOTIDE SEQUENCE [LARGE SCALE GENOMIC DNA]</scope>
    <source>
        <strain evidence="2 3">JCM 21714</strain>
    </source>
</reference>
<dbReference type="InterPro" id="IPR036280">
    <property type="entry name" value="Multihaem_cyt_sf"/>
</dbReference>
<feature type="domain" description="NERD" evidence="1">
    <location>
        <begin position="37"/>
        <end position="148"/>
    </location>
</feature>
<evidence type="ECO:0000259" key="1">
    <source>
        <dbReference type="PROSITE" id="PS50965"/>
    </source>
</evidence>
<proteinExistence type="predicted"/>
<organism evidence="2 3">
    <name type="scientific">Gracilibacillus boraciitolerans JCM 21714</name>
    <dbReference type="NCBI Taxonomy" id="1298598"/>
    <lineage>
        <taxon>Bacteria</taxon>
        <taxon>Bacillati</taxon>
        <taxon>Bacillota</taxon>
        <taxon>Bacilli</taxon>
        <taxon>Bacillales</taxon>
        <taxon>Bacillaceae</taxon>
        <taxon>Gracilibacillus</taxon>
    </lineage>
</organism>
<dbReference type="STRING" id="1298598.JCM21714_2594"/>
<evidence type="ECO:0000313" key="2">
    <source>
        <dbReference type="EMBL" id="GAE93508.1"/>
    </source>
</evidence>
<dbReference type="Proteomes" id="UP000019102">
    <property type="component" value="Unassembled WGS sequence"/>
</dbReference>
<gene>
    <name evidence="2" type="ORF">JCM21714_2594</name>
</gene>
<dbReference type="EMBL" id="BAVS01000013">
    <property type="protein sequence ID" value="GAE93508.1"/>
    <property type="molecule type" value="Genomic_DNA"/>
</dbReference>
<accession>W4VL10</accession>
<comment type="caution">
    <text evidence="2">The sequence shown here is derived from an EMBL/GenBank/DDBJ whole genome shotgun (WGS) entry which is preliminary data.</text>
</comment>
<sequence length="260" mass="31024">MIVKHLEKPYELTIFDALYLRIHFSRKEELYHNNLKLGYEGELRFEQSLEKSLKESFYVLSDMRFEFGTTSFQLDSLILTGEEMILLDIKNHPGDYKFSENRWFKMPNKEISNPLLQLKRNETLMRQLMEHLHQRLTVESYNVFNHPEFTLYQAPLSKHFIFPTQIPRFISSLNERQPAHSSQLKLAHQLISIDIGPYPQPQIPKYQYTLLKKGLRCKECHSLSMKTEGRRAVCLKCHNHEHVHDAILRNIHEFQQLFPR</sequence>
<dbReference type="SUPFAM" id="SSF48695">
    <property type="entry name" value="Multiheme cytochromes"/>
    <property type="match status" value="1"/>
</dbReference>
<evidence type="ECO:0000313" key="3">
    <source>
        <dbReference type="Proteomes" id="UP000019102"/>
    </source>
</evidence>
<keyword evidence="3" id="KW-1185">Reference proteome</keyword>